<gene>
    <name evidence="1" type="ORF">LCGC14_2673270</name>
</gene>
<sequence>MTFTDSQVVLEGFKPKKKRVSPIAPSLKGRIVKLRKQFNTIKQIAEQTNLAYSTIMDLLLEEFGEKYDKYHLFKMISKETARTIVVLKDKGYNMDQISLKTGISTARLDSFFKDSSPQSFKQIVKGLNRKINNKIRNEIFNLYSKLWIRVGVHYKKAIRLMPVVIYIVLKINGLQIRSKEIIDSSVLSQKQFRNCLQEVVKHCPEYVSRDRKKIVHKKISNLKAHFQFDSEFVQVSGFLLEKFWYSINNTTDNILTGVVSVLTLIKLGIKLVDYSEIGKYLDIESSTLYYQVKNKILKPLGINGFRGFKNTPEVLLPLLLV</sequence>
<dbReference type="AlphaFoldDB" id="A0A0F8ZNH9"/>
<protein>
    <submittedName>
        <fullName evidence="1">Uncharacterized protein</fullName>
    </submittedName>
</protein>
<comment type="caution">
    <text evidence="1">The sequence shown here is derived from an EMBL/GenBank/DDBJ whole genome shotgun (WGS) entry which is preliminary data.</text>
</comment>
<evidence type="ECO:0000313" key="1">
    <source>
        <dbReference type="EMBL" id="KKK95393.1"/>
    </source>
</evidence>
<dbReference type="CDD" id="cd00043">
    <property type="entry name" value="CYCLIN_SF"/>
    <property type="match status" value="1"/>
</dbReference>
<accession>A0A0F8ZNH9</accession>
<name>A0A0F8ZNH9_9ZZZZ</name>
<reference evidence="1" key="1">
    <citation type="journal article" date="2015" name="Nature">
        <title>Complex archaea that bridge the gap between prokaryotes and eukaryotes.</title>
        <authorList>
            <person name="Spang A."/>
            <person name="Saw J.H."/>
            <person name="Jorgensen S.L."/>
            <person name="Zaremba-Niedzwiedzka K."/>
            <person name="Martijn J."/>
            <person name="Lind A.E."/>
            <person name="van Eijk R."/>
            <person name="Schleper C."/>
            <person name="Guy L."/>
            <person name="Ettema T.J."/>
        </authorList>
    </citation>
    <scope>NUCLEOTIDE SEQUENCE</scope>
</reference>
<dbReference type="EMBL" id="LAZR01046930">
    <property type="protein sequence ID" value="KKK95393.1"/>
    <property type="molecule type" value="Genomic_DNA"/>
</dbReference>
<proteinExistence type="predicted"/>
<organism evidence="1">
    <name type="scientific">marine sediment metagenome</name>
    <dbReference type="NCBI Taxonomy" id="412755"/>
    <lineage>
        <taxon>unclassified sequences</taxon>
        <taxon>metagenomes</taxon>
        <taxon>ecological metagenomes</taxon>
    </lineage>
</organism>